<evidence type="ECO:0000256" key="6">
    <source>
        <dbReference type="RuleBase" id="RU003734"/>
    </source>
</evidence>
<name>A0A926EXK2_9FIRM</name>
<dbReference type="GO" id="GO:0006412">
    <property type="term" value="P:translation"/>
    <property type="evidence" value="ECO:0007669"/>
    <property type="project" value="UniProtKB-UniRule"/>
</dbReference>
<sequence>MATIKIKLVKSPIGKPETHRKTIKALGLRKIGQVVEMNDTPQIRGMIHQVDYMVEVID</sequence>
<dbReference type="HAMAP" id="MF_01371_B">
    <property type="entry name" value="Ribosomal_uL30_B"/>
    <property type="match status" value="1"/>
</dbReference>
<evidence type="ECO:0000256" key="5">
    <source>
        <dbReference type="HAMAP-Rule" id="MF_01371"/>
    </source>
</evidence>
<comment type="subunit">
    <text evidence="2 5">Part of the 50S ribosomal subunit.</text>
</comment>
<dbReference type="InterPro" id="IPR018038">
    <property type="entry name" value="Ribosomal_uL30_CS"/>
</dbReference>
<dbReference type="AlphaFoldDB" id="A0A926EXK2"/>
<dbReference type="InterPro" id="IPR016082">
    <property type="entry name" value="Ribosomal_uL30_ferredoxin-like"/>
</dbReference>
<organism evidence="8 9">
    <name type="scientific">Paratissierella segnis</name>
    <dbReference type="NCBI Taxonomy" id="2763679"/>
    <lineage>
        <taxon>Bacteria</taxon>
        <taxon>Bacillati</taxon>
        <taxon>Bacillota</taxon>
        <taxon>Tissierellia</taxon>
        <taxon>Tissierellales</taxon>
        <taxon>Tissierellaceae</taxon>
        <taxon>Paratissierella</taxon>
    </lineage>
</organism>
<evidence type="ECO:0000259" key="7">
    <source>
        <dbReference type="Pfam" id="PF00327"/>
    </source>
</evidence>
<comment type="similarity">
    <text evidence="1 5 6">Belongs to the universal ribosomal protein uL30 family.</text>
</comment>
<keyword evidence="9" id="KW-1185">Reference proteome</keyword>
<dbReference type="PANTHER" id="PTHR15892:SF2">
    <property type="entry name" value="LARGE RIBOSOMAL SUBUNIT PROTEIN UL30M"/>
    <property type="match status" value="1"/>
</dbReference>
<dbReference type="GO" id="GO:0022625">
    <property type="term" value="C:cytosolic large ribosomal subunit"/>
    <property type="evidence" value="ECO:0007669"/>
    <property type="project" value="TreeGrafter"/>
</dbReference>
<dbReference type="GO" id="GO:0003735">
    <property type="term" value="F:structural constituent of ribosome"/>
    <property type="evidence" value="ECO:0007669"/>
    <property type="project" value="InterPro"/>
</dbReference>
<evidence type="ECO:0000313" key="9">
    <source>
        <dbReference type="Proteomes" id="UP000601171"/>
    </source>
</evidence>
<dbReference type="PROSITE" id="PS00634">
    <property type="entry name" value="RIBOSOMAL_L30"/>
    <property type="match status" value="1"/>
</dbReference>
<dbReference type="PIRSF" id="PIRSF002211">
    <property type="entry name" value="Ribosomal_L30_bac-type"/>
    <property type="match status" value="1"/>
</dbReference>
<dbReference type="Gene3D" id="3.30.1390.20">
    <property type="entry name" value="Ribosomal protein L30, ferredoxin-like fold domain"/>
    <property type="match status" value="1"/>
</dbReference>
<dbReference type="Proteomes" id="UP000601171">
    <property type="component" value="Unassembled WGS sequence"/>
</dbReference>
<protein>
    <recommendedName>
        <fullName evidence="5">Large ribosomal subunit protein uL30</fullName>
    </recommendedName>
</protein>
<evidence type="ECO:0000313" key="8">
    <source>
        <dbReference type="EMBL" id="MBC8588144.1"/>
    </source>
</evidence>
<gene>
    <name evidence="5 8" type="primary">rpmD</name>
    <name evidence="8" type="ORF">H8707_07820</name>
</gene>
<accession>A0A926EXK2</accession>
<dbReference type="InterPro" id="IPR005996">
    <property type="entry name" value="Ribosomal_uL30_bac-type"/>
</dbReference>
<proteinExistence type="inferred from homology"/>
<dbReference type="RefSeq" id="WP_262429597.1">
    <property type="nucleotide sequence ID" value="NZ_JACRTG010000018.1"/>
</dbReference>
<evidence type="ECO:0000256" key="3">
    <source>
        <dbReference type="ARBA" id="ARBA00022980"/>
    </source>
</evidence>
<evidence type="ECO:0000256" key="2">
    <source>
        <dbReference type="ARBA" id="ARBA00011838"/>
    </source>
</evidence>
<dbReference type="CDD" id="cd01658">
    <property type="entry name" value="Ribosomal_L30"/>
    <property type="match status" value="1"/>
</dbReference>
<evidence type="ECO:0000256" key="4">
    <source>
        <dbReference type="ARBA" id="ARBA00023274"/>
    </source>
</evidence>
<dbReference type="FunFam" id="3.30.1390.20:FF:000001">
    <property type="entry name" value="50S ribosomal protein L30"/>
    <property type="match status" value="1"/>
</dbReference>
<comment type="caution">
    <text evidence="8">The sequence shown here is derived from an EMBL/GenBank/DDBJ whole genome shotgun (WGS) entry which is preliminary data.</text>
</comment>
<reference evidence="8" key="1">
    <citation type="submission" date="2020-08" db="EMBL/GenBank/DDBJ databases">
        <title>Genome public.</title>
        <authorList>
            <person name="Liu C."/>
            <person name="Sun Q."/>
        </authorList>
    </citation>
    <scope>NUCLEOTIDE SEQUENCE</scope>
    <source>
        <strain evidence="8">BX21</strain>
    </source>
</reference>
<dbReference type="Pfam" id="PF00327">
    <property type="entry name" value="Ribosomal_L30"/>
    <property type="match status" value="1"/>
</dbReference>
<dbReference type="SUPFAM" id="SSF55129">
    <property type="entry name" value="Ribosomal protein L30p/L7e"/>
    <property type="match status" value="1"/>
</dbReference>
<dbReference type="EMBL" id="JACRTG010000018">
    <property type="protein sequence ID" value="MBC8588144.1"/>
    <property type="molecule type" value="Genomic_DNA"/>
</dbReference>
<dbReference type="NCBIfam" id="TIGR01308">
    <property type="entry name" value="rpmD_bact"/>
    <property type="match status" value="1"/>
</dbReference>
<feature type="domain" description="Large ribosomal subunit protein uL30-like ferredoxin-like fold" evidence="7">
    <location>
        <begin position="4"/>
        <end position="54"/>
    </location>
</feature>
<dbReference type="InterPro" id="IPR036919">
    <property type="entry name" value="Ribo_uL30_ferredoxin-like_sf"/>
</dbReference>
<keyword evidence="3 5" id="KW-0689">Ribosomal protein</keyword>
<keyword evidence="4 5" id="KW-0687">Ribonucleoprotein</keyword>
<dbReference type="PANTHER" id="PTHR15892">
    <property type="entry name" value="MITOCHONDRIAL RIBOSOMAL PROTEIN L30"/>
    <property type="match status" value="1"/>
</dbReference>
<evidence type="ECO:0000256" key="1">
    <source>
        <dbReference type="ARBA" id="ARBA00007594"/>
    </source>
</evidence>